<comment type="caution">
    <text evidence="2">The sequence shown here is derived from an EMBL/GenBank/DDBJ whole genome shotgun (WGS) entry which is preliminary data.</text>
</comment>
<dbReference type="EMBL" id="JARKIB010000480">
    <property type="protein sequence ID" value="KAJ7705068.1"/>
    <property type="molecule type" value="Genomic_DNA"/>
</dbReference>
<protein>
    <submittedName>
        <fullName evidence="2">Uncharacterized protein</fullName>
    </submittedName>
</protein>
<keyword evidence="3" id="KW-1185">Reference proteome</keyword>
<dbReference type="AlphaFoldDB" id="A0AAD7GU12"/>
<evidence type="ECO:0000313" key="3">
    <source>
        <dbReference type="Proteomes" id="UP001215598"/>
    </source>
</evidence>
<dbReference type="Proteomes" id="UP001215598">
    <property type="component" value="Unassembled WGS sequence"/>
</dbReference>
<proteinExistence type="predicted"/>
<sequence>MHHPHSPALNPRWPALASLLAMVVVPIWEKTSNESGGSGWAVATTRILVNYGQGSLVVTYSRGYARNSVLPDGGFEGYTACDDFCFTASYANWIGTNSPGGVEDALIFYYMPYAHTGHGSAWLGFGNDDNDLPGTLTPAQPLSTGSGAVYVVQCFVSSALSGATLEAAAYVDIEWNGVRVGGTSGFMQYTFVEASVVGTGGDVLSFVGGAAPAWSFIDDCKVYKA</sequence>
<reference evidence="2" key="1">
    <citation type="submission" date="2023-03" db="EMBL/GenBank/DDBJ databases">
        <title>Massive genome expansion in bonnet fungi (Mycena s.s.) driven by repeated elements and novel gene families across ecological guilds.</title>
        <authorList>
            <consortium name="Lawrence Berkeley National Laboratory"/>
            <person name="Harder C.B."/>
            <person name="Miyauchi S."/>
            <person name="Viragh M."/>
            <person name="Kuo A."/>
            <person name="Thoen E."/>
            <person name="Andreopoulos B."/>
            <person name="Lu D."/>
            <person name="Skrede I."/>
            <person name="Drula E."/>
            <person name="Henrissat B."/>
            <person name="Morin E."/>
            <person name="Kohler A."/>
            <person name="Barry K."/>
            <person name="LaButti K."/>
            <person name="Morin E."/>
            <person name="Salamov A."/>
            <person name="Lipzen A."/>
            <person name="Mereny Z."/>
            <person name="Hegedus B."/>
            <person name="Baldrian P."/>
            <person name="Stursova M."/>
            <person name="Weitz H."/>
            <person name="Taylor A."/>
            <person name="Grigoriev I.V."/>
            <person name="Nagy L.G."/>
            <person name="Martin F."/>
            <person name="Kauserud H."/>
        </authorList>
    </citation>
    <scope>NUCLEOTIDE SEQUENCE</scope>
    <source>
        <strain evidence="2">CBHHK182m</strain>
    </source>
</reference>
<accession>A0AAD7GU12</accession>
<gene>
    <name evidence="2" type="ORF">B0H16DRAFT_1901942</name>
</gene>
<evidence type="ECO:0000256" key="1">
    <source>
        <dbReference type="SAM" id="SignalP"/>
    </source>
</evidence>
<feature type="signal peptide" evidence="1">
    <location>
        <begin position="1"/>
        <end position="29"/>
    </location>
</feature>
<name>A0AAD7GU12_9AGAR</name>
<keyword evidence="1" id="KW-0732">Signal</keyword>
<evidence type="ECO:0000313" key="2">
    <source>
        <dbReference type="EMBL" id="KAJ7705068.1"/>
    </source>
</evidence>
<feature type="chain" id="PRO_5042170815" evidence="1">
    <location>
        <begin position="30"/>
        <end position="225"/>
    </location>
</feature>
<organism evidence="2 3">
    <name type="scientific">Mycena metata</name>
    <dbReference type="NCBI Taxonomy" id="1033252"/>
    <lineage>
        <taxon>Eukaryota</taxon>
        <taxon>Fungi</taxon>
        <taxon>Dikarya</taxon>
        <taxon>Basidiomycota</taxon>
        <taxon>Agaricomycotina</taxon>
        <taxon>Agaricomycetes</taxon>
        <taxon>Agaricomycetidae</taxon>
        <taxon>Agaricales</taxon>
        <taxon>Marasmiineae</taxon>
        <taxon>Mycenaceae</taxon>
        <taxon>Mycena</taxon>
    </lineage>
</organism>